<protein>
    <submittedName>
        <fullName evidence="1">Uncharacterized protein</fullName>
    </submittedName>
</protein>
<dbReference type="EMBL" id="KE345646">
    <property type="protein sequence ID" value="EXC10689.1"/>
    <property type="molecule type" value="Genomic_DNA"/>
</dbReference>
<evidence type="ECO:0000313" key="2">
    <source>
        <dbReference type="Proteomes" id="UP000030645"/>
    </source>
</evidence>
<sequence>MISSCDCGIAGWSSSNQDYCLCKYSIDLRLSRLVMFSRKFFALDSFLSISKEFSCEVYLVFASILA</sequence>
<evidence type="ECO:0000313" key="1">
    <source>
        <dbReference type="EMBL" id="EXC10689.1"/>
    </source>
</evidence>
<proteinExistence type="predicted"/>
<keyword evidence="2" id="KW-1185">Reference proteome</keyword>
<gene>
    <name evidence="1" type="ORF">L484_025273</name>
</gene>
<dbReference type="Proteomes" id="UP000030645">
    <property type="component" value="Unassembled WGS sequence"/>
</dbReference>
<accession>W9RU70</accession>
<name>W9RU70_9ROSA</name>
<dbReference type="AlphaFoldDB" id="W9RU70"/>
<organism evidence="1 2">
    <name type="scientific">Morus notabilis</name>
    <dbReference type="NCBI Taxonomy" id="981085"/>
    <lineage>
        <taxon>Eukaryota</taxon>
        <taxon>Viridiplantae</taxon>
        <taxon>Streptophyta</taxon>
        <taxon>Embryophyta</taxon>
        <taxon>Tracheophyta</taxon>
        <taxon>Spermatophyta</taxon>
        <taxon>Magnoliopsida</taxon>
        <taxon>eudicotyledons</taxon>
        <taxon>Gunneridae</taxon>
        <taxon>Pentapetalae</taxon>
        <taxon>rosids</taxon>
        <taxon>fabids</taxon>
        <taxon>Rosales</taxon>
        <taxon>Moraceae</taxon>
        <taxon>Moreae</taxon>
        <taxon>Morus</taxon>
    </lineage>
</organism>
<reference evidence="2" key="1">
    <citation type="submission" date="2013-01" db="EMBL/GenBank/DDBJ databases">
        <title>Draft Genome Sequence of a Mulberry Tree, Morus notabilis C.K. Schneid.</title>
        <authorList>
            <person name="He N."/>
            <person name="Zhao S."/>
        </authorList>
    </citation>
    <scope>NUCLEOTIDE SEQUENCE</scope>
</reference>